<dbReference type="AlphaFoldDB" id="A0A4Q0S3W4"/>
<proteinExistence type="predicted"/>
<dbReference type="EMBL" id="LBJQ01000074">
    <property type="protein sequence ID" value="RXH28649.1"/>
    <property type="molecule type" value="Genomic_DNA"/>
</dbReference>
<dbReference type="InterPro" id="IPR036271">
    <property type="entry name" value="Tet_transcr_reg_TetR-rel_C_sf"/>
</dbReference>
<reference evidence="6 7" key="1">
    <citation type="submission" date="2015-04" db="EMBL/GenBank/DDBJ databases">
        <title>Comparative genomics of rhizobia nodulating Arachis hypogaea in China.</title>
        <authorList>
            <person name="Li Y."/>
        </authorList>
    </citation>
    <scope>NUCLEOTIDE SEQUENCE [LARGE SCALE GENOMIC DNA]</scope>
    <source>
        <strain evidence="6 7">CCBAU 51757</strain>
    </source>
</reference>
<dbReference type="GO" id="GO:0003677">
    <property type="term" value="F:DNA binding"/>
    <property type="evidence" value="ECO:0007669"/>
    <property type="project" value="UniProtKB-UniRule"/>
</dbReference>
<dbReference type="OrthoDB" id="8478851at2"/>
<evidence type="ECO:0000313" key="7">
    <source>
        <dbReference type="Proteomes" id="UP000289546"/>
    </source>
</evidence>
<dbReference type="SUPFAM" id="SSF48498">
    <property type="entry name" value="Tetracyclin repressor-like, C-terminal domain"/>
    <property type="match status" value="1"/>
</dbReference>
<dbReference type="PANTHER" id="PTHR47506:SF1">
    <property type="entry name" value="HTH-TYPE TRANSCRIPTIONAL REGULATOR YJDC"/>
    <property type="match status" value="1"/>
</dbReference>
<dbReference type="RefSeq" id="WP_128918649.1">
    <property type="nucleotide sequence ID" value="NZ_LBJC01000029.1"/>
</dbReference>
<dbReference type="PRINTS" id="PR00455">
    <property type="entry name" value="HTHTETR"/>
</dbReference>
<keyword evidence="1" id="KW-0805">Transcription regulation</keyword>
<dbReference type="InterPro" id="IPR054156">
    <property type="entry name" value="YxaF_TetR_C"/>
</dbReference>
<dbReference type="PROSITE" id="PS50977">
    <property type="entry name" value="HTH_TETR_2"/>
    <property type="match status" value="1"/>
</dbReference>
<accession>A0A4Q0S3W4</accession>
<dbReference type="Pfam" id="PF00440">
    <property type="entry name" value="TetR_N"/>
    <property type="match status" value="1"/>
</dbReference>
<dbReference type="SUPFAM" id="SSF46689">
    <property type="entry name" value="Homeodomain-like"/>
    <property type="match status" value="1"/>
</dbReference>
<feature type="domain" description="HTH tetR-type" evidence="5">
    <location>
        <begin position="15"/>
        <end position="75"/>
    </location>
</feature>
<dbReference type="Proteomes" id="UP000289546">
    <property type="component" value="Unassembled WGS sequence"/>
</dbReference>
<evidence type="ECO:0000259" key="5">
    <source>
        <dbReference type="PROSITE" id="PS50977"/>
    </source>
</evidence>
<feature type="DNA-binding region" description="H-T-H motif" evidence="4">
    <location>
        <begin position="38"/>
        <end position="57"/>
    </location>
</feature>
<dbReference type="Pfam" id="PF21993">
    <property type="entry name" value="TetR_C_13_2"/>
    <property type="match status" value="1"/>
</dbReference>
<evidence type="ECO:0000256" key="1">
    <source>
        <dbReference type="ARBA" id="ARBA00023015"/>
    </source>
</evidence>
<keyword evidence="2 4" id="KW-0238">DNA-binding</keyword>
<evidence type="ECO:0000256" key="3">
    <source>
        <dbReference type="ARBA" id="ARBA00023163"/>
    </source>
</evidence>
<keyword evidence="3" id="KW-0804">Transcription</keyword>
<evidence type="ECO:0000313" key="6">
    <source>
        <dbReference type="EMBL" id="RXH28649.1"/>
    </source>
</evidence>
<gene>
    <name evidence="6" type="ORF">XH99_14615</name>
</gene>
<dbReference type="InterPro" id="IPR001647">
    <property type="entry name" value="HTH_TetR"/>
</dbReference>
<evidence type="ECO:0000256" key="4">
    <source>
        <dbReference type="PROSITE-ProRule" id="PRU00335"/>
    </source>
</evidence>
<dbReference type="Gene3D" id="1.10.357.10">
    <property type="entry name" value="Tetracycline Repressor, domain 2"/>
    <property type="match status" value="1"/>
</dbReference>
<evidence type="ECO:0000256" key="2">
    <source>
        <dbReference type="ARBA" id="ARBA00023125"/>
    </source>
</evidence>
<organism evidence="6 7">
    <name type="scientific">Bradyrhizobium nanningense</name>
    <dbReference type="NCBI Taxonomy" id="1325118"/>
    <lineage>
        <taxon>Bacteria</taxon>
        <taxon>Pseudomonadati</taxon>
        <taxon>Pseudomonadota</taxon>
        <taxon>Alphaproteobacteria</taxon>
        <taxon>Hyphomicrobiales</taxon>
        <taxon>Nitrobacteraceae</taxon>
        <taxon>Bradyrhizobium</taxon>
    </lineage>
</organism>
<comment type="caution">
    <text evidence="6">The sequence shown here is derived from an EMBL/GenBank/DDBJ whole genome shotgun (WGS) entry which is preliminary data.</text>
</comment>
<name>A0A4Q0S3W4_9BRAD</name>
<dbReference type="PANTHER" id="PTHR47506">
    <property type="entry name" value="TRANSCRIPTIONAL REGULATORY PROTEIN"/>
    <property type="match status" value="1"/>
</dbReference>
<sequence>MNENVTTMPKTARGAATRARIVDAATALVRARGAANTTIDAVIEASKASKSQVYHYFADKDELVLAVIQRQAECVLGTHEGLLRKLNSLTGLRRWRDAVVELTDQTNCAGGCPLGSLAAELSETPRTRAALAESFARWAGYFEAAFARMQTRAGKKPTNDLKALSEAMLASLQGGLLLAQTLRSTRPLELALDMAIEHVAARLEL</sequence>
<dbReference type="InterPro" id="IPR009057">
    <property type="entry name" value="Homeodomain-like_sf"/>
</dbReference>
<keyword evidence="7" id="KW-1185">Reference proteome</keyword>
<protein>
    <recommendedName>
        <fullName evidence="5">HTH tetR-type domain-containing protein</fullName>
    </recommendedName>
</protein>